<accession>A0ABQ3E2C4</accession>
<protein>
    <submittedName>
        <fullName evidence="1">Uncharacterized protein</fullName>
    </submittedName>
</protein>
<dbReference type="EMBL" id="BMZI01000005">
    <property type="protein sequence ID" value="GHB23678.1"/>
    <property type="molecule type" value="Genomic_DNA"/>
</dbReference>
<gene>
    <name evidence="1" type="ORF">GCM10009038_23240</name>
</gene>
<dbReference type="Proteomes" id="UP000646745">
    <property type="component" value="Unassembled WGS sequence"/>
</dbReference>
<organism evidence="1 2">
    <name type="scientific">Salinicola rhizosphaerae</name>
    <dbReference type="NCBI Taxonomy" id="1443141"/>
    <lineage>
        <taxon>Bacteria</taxon>
        <taxon>Pseudomonadati</taxon>
        <taxon>Pseudomonadota</taxon>
        <taxon>Gammaproteobacteria</taxon>
        <taxon>Oceanospirillales</taxon>
        <taxon>Halomonadaceae</taxon>
        <taxon>Salinicola</taxon>
    </lineage>
</organism>
<name>A0ABQ3E2C4_9GAMM</name>
<sequence length="122" mass="14267">MIHEALRLGHIIIFHREDVAAISQDASFYQSDLAKQIAQPLLLGAFRAERERFESRATRFGHVFRREEIAMTDSEFVDRLRCFLAPMLPRGARTADARRYCAERSFARPWFLIERGELVRVD</sequence>
<proteinExistence type="predicted"/>
<evidence type="ECO:0000313" key="1">
    <source>
        <dbReference type="EMBL" id="GHB23678.1"/>
    </source>
</evidence>
<comment type="caution">
    <text evidence="1">The sequence shown here is derived from an EMBL/GenBank/DDBJ whole genome shotgun (WGS) entry which is preliminary data.</text>
</comment>
<reference evidence="2" key="1">
    <citation type="journal article" date="2019" name="Int. J. Syst. Evol. Microbiol.">
        <title>The Global Catalogue of Microorganisms (GCM) 10K type strain sequencing project: providing services to taxonomists for standard genome sequencing and annotation.</title>
        <authorList>
            <consortium name="The Broad Institute Genomics Platform"/>
            <consortium name="The Broad Institute Genome Sequencing Center for Infectious Disease"/>
            <person name="Wu L."/>
            <person name="Ma J."/>
        </authorList>
    </citation>
    <scope>NUCLEOTIDE SEQUENCE [LARGE SCALE GENOMIC DNA]</scope>
    <source>
        <strain evidence="2">KCTC 32998</strain>
    </source>
</reference>
<keyword evidence="2" id="KW-1185">Reference proteome</keyword>
<evidence type="ECO:0000313" key="2">
    <source>
        <dbReference type="Proteomes" id="UP000646745"/>
    </source>
</evidence>